<accession>A0A4D8QQ60</accession>
<dbReference type="InterPro" id="IPR005090">
    <property type="entry name" value="RepC_N"/>
</dbReference>
<feature type="domain" description="Plasmid replication protein C N-terminal" evidence="1">
    <location>
        <begin position="47"/>
        <end position="202"/>
    </location>
</feature>
<geneLocation type="plasmid" evidence="2 3">
    <name>p7</name>
</geneLocation>
<dbReference type="EMBL" id="CP032337">
    <property type="protein sequence ID" value="QCO07442.1"/>
    <property type="molecule type" value="Genomic_DNA"/>
</dbReference>
<dbReference type="AlphaFoldDB" id="A0A4D8QQ60"/>
<evidence type="ECO:0000259" key="1">
    <source>
        <dbReference type="Pfam" id="PF03428"/>
    </source>
</evidence>
<name>A0A4D8QQ60_AZOBR</name>
<evidence type="ECO:0000313" key="2">
    <source>
        <dbReference type="EMBL" id="QCO07442.1"/>
    </source>
</evidence>
<protein>
    <recommendedName>
        <fullName evidence="1">Plasmid replication protein C N-terminal domain-containing protein</fullName>
    </recommendedName>
</protein>
<reference evidence="2 3" key="1">
    <citation type="submission" date="2018-09" db="EMBL/GenBank/DDBJ databases">
        <title>Whole genome based analysis of evolution and adaptive divergence in Indian and Brazilian strains of Azospirillum brasilense.</title>
        <authorList>
            <person name="Singh C."/>
            <person name="Tripathi A.K."/>
        </authorList>
    </citation>
    <scope>NUCLEOTIDE SEQUENCE [LARGE SCALE GENOMIC DNA]</scope>
    <source>
        <strain evidence="2 3">MTCC4036</strain>
        <plasmid evidence="2 3">p7</plasmid>
    </source>
</reference>
<organism evidence="2 3">
    <name type="scientific">Azospirillum brasilense</name>
    <dbReference type="NCBI Taxonomy" id="192"/>
    <lineage>
        <taxon>Bacteria</taxon>
        <taxon>Pseudomonadati</taxon>
        <taxon>Pseudomonadota</taxon>
        <taxon>Alphaproteobacteria</taxon>
        <taxon>Rhodospirillales</taxon>
        <taxon>Azospirillaceae</taxon>
        <taxon>Azospirillum</taxon>
    </lineage>
</organism>
<gene>
    <name evidence="2" type="ORF">D3867_36780</name>
</gene>
<keyword evidence="2" id="KW-0614">Plasmid</keyword>
<dbReference type="Proteomes" id="UP000298596">
    <property type="component" value="Plasmid p7"/>
</dbReference>
<proteinExistence type="predicted"/>
<dbReference type="Pfam" id="PF03428">
    <property type="entry name" value="RP-C"/>
    <property type="match status" value="1"/>
</dbReference>
<sequence length="682" mass="73841">MLGNTISQTGAIQPVNITTLRGAFRELSRRELLAPPASRTAPGLPEGVTPKDVIAVAKDYARLPDKTNATERDYLDIILRLSGGVKAANDWTNGPVGAGCFASTETMEERSGLKERSRQMVERSLAAKGFIARRDAGNSNRWGKRCEKTGLLLDFCGLSLLPMVENYETWKREIEAHRANKAAAKKARKSLVTVRRSVQGRVAQGAKHFPDAADWSALAATATALCADAERVGDDKEATAEEIEEVIVALNRFDAHVHSLIAVDEQPAAEDVEIEAEASAAVEAEETATPVVRTVSITEKPMTKALSAPKAGKRRWNNWRQHKAPMHVGMRFPQPKAVALSREQEEGRTGFLTVWLVHTSQTLQDACTAVGIDPRTATNDDCLVPALRRILADWKVPAAAYEADYLSGEGLSRLVAAVWLTARKRDEEITSSRGGLLRRLIDRMNTAADEGVVFDWVDFQKKVYVASAQATALRLGTTDQVTPCLPDAWAEIPAAVEQPVVEAVAAREAAQVEEVIAVDHAAVIEDALQALAAGADRDEIQGVIAGAVAAQRRNRGQRASAEDVAADLTGNLMMLSILHAAWQRGDHERVEEIASELGDDIAVLAARMLPSEGVLSWADVPAFVAAVEAAKAGRSIPPARRPLDVLTRNFVRQAVPAHNPRAAAVRARLEWGSDDDEGCWIN</sequence>
<evidence type="ECO:0000313" key="3">
    <source>
        <dbReference type="Proteomes" id="UP000298596"/>
    </source>
</evidence>